<dbReference type="Proteomes" id="UP001202717">
    <property type="component" value="Chromosome"/>
</dbReference>
<gene>
    <name evidence="1" type="ORF">MUN68_008850</name>
</gene>
<organism evidence="1 2">
    <name type="scientific">Psychroserpens ponticola</name>
    <dbReference type="NCBI Taxonomy" id="2932268"/>
    <lineage>
        <taxon>Bacteria</taxon>
        <taxon>Pseudomonadati</taxon>
        <taxon>Bacteroidota</taxon>
        <taxon>Flavobacteriia</taxon>
        <taxon>Flavobacteriales</taxon>
        <taxon>Flavobacteriaceae</taxon>
        <taxon>Psychroserpens</taxon>
    </lineage>
</organism>
<protein>
    <recommendedName>
        <fullName evidence="3">DUF2589 domain-containing protein</fullName>
    </recommendedName>
</protein>
<evidence type="ECO:0000313" key="2">
    <source>
        <dbReference type="Proteomes" id="UP001202717"/>
    </source>
</evidence>
<sequence>MEEKSMIKKTTETISDSTDQVLNQLKNGLSKIGDLGSNAKNKFINYVKDVFDVLPLIEKAGFRTNRVIVGISIPPSIEIHVSRFKVFEEKEIEKLFEEYNDKKMFKLILKSLIMSNDFQSKLSSESLVFSETCIEISIPPKVSIKYLNKEIANLNKIETEFD</sequence>
<accession>A0ABY7S2T2</accession>
<evidence type="ECO:0008006" key="3">
    <source>
        <dbReference type="Google" id="ProtNLM"/>
    </source>
</evidence>
<evidence type="ECO:0000313" key="1">
    <source>
        <dbReference type="EMBL" id="WCO03603.1"/>
    </source>
</evidence>
<name>A0ABY7S2T2_9FLAO</name>
<keyword evidence="2" id="KW-1185">Reference proteome</keyword>
<dbReference type="EMBL" id="CP116221">
    <property type="protein sequence ID" value="WCO03603.1"/>
    <property type="molecule type" value="Genomic_DNA"/>
</dbReference>
<reference evidence="1 2" key="1">
    <citation type="submission" date="2023-01" db="EMBL/GenBank/DDBJ databases">
        <title>Psychroserpens ponticola sp. nov., isolated from seawater.</title>
        <authorList>
            <person name="Kristyanto S."/>
            <person name="Jung J."/>
            <person name="Kim J.M."/>
            <person name="Jeon C.O."/>
        </authorList>
    </citation>
    <scope>NUCLEOTIDE SEQUENCE [LARGE SCALE GENOMIC DNA]</scope>
    <source>
        <strain evidence="1 2">MSW6</strain>
    </source>
</reference>
<dbReference type="RefSeq" id="WP_249997292.1">
    <property type="nucleotide sequence ID" value="NZ_CP116221.1"/>
</dbReference>
<proteinExistence type="predicted"/>